<dbReference type="Proteomes" id="UP000011087">
    <property type="component" value="Unassembled WGS sequence"/>
</dbReference>
<dbReference type="AlphaFoldDB" id="L1JG54"/>
<dbReference type="KEGG" id="gtt:GUITHDRAFT_152154"/>
<reference evidence="1 3" key="1">
    <citation type="journal article" date="2012" name="Nature">
        <title>Algal genomes reveal evolutionary mosaicism and the fate of nucleomorphs.</title>
        <authorList>
            <consortium name="DOE Joint Genome Institute"/>
            <person name="Curtis B.A."/>
            <person name="Tanifuji G."/>
            <person name="Burki F."/>
            <person name="Gruber A."/>
            <person name="Irimia M."/>
            <person name="Maruyama S."/>
            <person name="Arias M.C."/>
            <person name="Ball S.G."/>
            <person name="Gile G.H."/>
            <person name="Hirakawa Y."/>
            <person name="Hopkins J.F."/>
            <person name="Kuo A."/>
            <person name="Rensing S.A."/>
            <person name="Schmutz J."/>
            <person name="Symeonidi A."/>
            <person name="Elias M."/>
            <person name="Eveleigh R.J."/>
            <person name="Herman E.K."/>
            <person name="Klute M.J."/>
            <person name="Nakayama T."/>
            <person name="Obornik M."/>
            <person name="Reyes-Prieto A."/>
            <person name="Armbrust E.V."/>
            <person name="Aves S.J."/>
            <person name="Beiko R.G."/>
            <person name="Coutinho P."/>
            <person name="Dacks J.B."/>
            <person name="Durnford D.G."/>
            <person name="Fast N.M."/>
            <person name="Green B.R."/>
            <person name="Grisdale C.J."/>
            <person name="Hempel F."/>
            <person name="Henrissat B."/>
            <person name="Hoppner M.P."/>
            <person name="Ishida K."/>
            <person name="Kim E."/>
            <person name="Koreny L."/>
            <person name="Kroth P.G."/>
            <person name="Liu Y."/>
            <person name="Malik S.B."/>
            <person name="Maier U.G."/>
            <person name="McRose D."/>
            <person name="Mock T."/>
            <person name="Neilson J.A."/>
            <person name="Onodera N.T."/>
            <person name="Poole A.M."/>
            <person name="Pritham E.J."/>
            <person name="Richards T.A."/>
            <person name="Rocap G."/>
            <person name="Roy S.W."/>
            <person name="Sarai C."/>
            <person name="Schaack S."/>
            <person name="Shirato S."/>
            <person name="Slamovits C.H."/>
            <person name="Spencer D.F."/>
            <person name="Suzuki S."/>
            <person name="Worden A.Z."/>
            <person name="Zauner S."/>
            <person name="Barry K."/>
            <person name="Bell C."/>
            <person name="Bharti A.K."/>
            <person name="Crow J.A."/>
            <person name="Grimwood J."/>
            <person name="Kramer R."/>
            <person name="Lindquist E."/>
            <person name="Lucas S."/>
            <person name="Salamov A."/>
            <person name="McFadden G.I."/>
            <person name="Lane C.E."/>
            <person name="Keeling P.J."/>
            <person name="Gray M.W."/>
            <person name="Grigoriev I.V."/>
            <person name="Archibald J.M."/>
        </authorList>
    </citation>
    <scope>NUCLEOTIDE SEQUENCE</scope>
    <source>
        <strain evidence="1 3">CCMP2712</strain>
    </source>
</reference>
<organism evidence="1">
    <name type="scientific">Guillardia theta (strain CCMP2712)</name>
    <name type="common">Cryptophyte</name>
    <dbReference type="NCBI Taxonomy" id="905079"/>
    <lineage>
        <taxon>Eukaryota</taxon>
        <taxon>Cryptophyceae</taxon>
        <taxon>Pyrenomonadales</taxon>
        <taxon>Geminigeraceae</taxon>
        <taxon>Guillardia</taxon>
    </lineage>
</organism>
<accession>L1JG54</accession>
<name>L1JG54_GUITC</name>
<reference evidence="2" key="3">
    <citation type="submission" date="2015-06" db="UniProtKB">
        <authorList>
            <consortium name="EnsemblProtists"/>
        </authorList>
    </citation>
    <scope>IDENTIFICATION</scope>
</reference>
<dbReference type="EnsemblProtists" id="EKX47080">
    <property type="protein sequence ID" value="EKX47080"/>
    <property type="gene ID" value="GUITHDRAFT_152154"/>
</dbReference>
<evidence type="ECO:0000313" key="3">
    <source>
        <dbReference type="Proteomes" id="UP000011087"/>
    </source>
</evidence>
<gene>
    <name evidence="1" type="ORF">GUITHDRAFT_152154</name>
</gene>
<dbReference type="EMBL" id="JH992991">
    <property type="protein sequence ID" value="EKX47080.1"/>
    <property type="molecule type" value="Genomic_DNA"/>
</dbReference>
<dbReference type="HOGENOM" id="CLU_2627167_0_0_1"/>
<proteinExistence type="predicted"/>
<sequence>MEMEEGGWLPSNTELEVFASDLKQQAKRLSARDSPESTDALIFNWMRGCDYMRVDRGSFQAGSSEESENFQAGCTPAY</sequence>
<reference evidence="3" key="2">
    <citation type="submission" date="2012-11" db="EMBL/GenBank/DDBJ databases">
        <authorList>
            <person name="Kuo A."/>
            <person name="Curtis B.A."/>
            <person name="Tanifuji G."/>
            <person name="Burki F."/>
            <person name="Gruber A."/>
            <person name="Irimia M."/>
            <person name="Maruyama S."/>
            <person name="Arias M.C."/>
            <person name="Ball S.G."/>
            <person name="Gile G.H."/>
            <person name="Hirakawa Y."/>
            <person name="Hopkins J.F."/>
            <person name="Rensing S.A."/>
            <person name="Schmutz J."/>
            <person name="Symeonidi A."/>
            <person name="Elias M."/>
            <person name="Eveleigh R.J."/>
            <person name="Herman E.K."/>
            <person name="Klute M.J."/>
            <person name="Nakayama T."/>
            <person name="Obornik M."/>
            <person name="Reyes-Prieto A."/>
            <person name="Armbrust E.V."/>
            <person name="Aves S.J."/>
            <person name="Beiko R.G."/>
            <person name="Coutinho P."/>
            <person name="Dacks J.B."/>
            <person name="Durnford D.G."/>
            <person name="Fast N.M."/>
            <person name="Green B.R."/>
            <person name="Grisdale C."/>
            <person name="Hempe F."/>
            <person name="Henrissat B."/>
            <person name="Hoppner M.P."/>
            <person name="Ishida K.-I."/>
            <person name="Kim E."/>
            <person name="Koreny L."/>
            <person name="Kroth P.G."/>
            <person name="Liu Y."/>
            <person name="Malik S.-B."/>
            <person name="Maier U.G."/>
            <person name="McRose D."/>
            <person name="Mock T."/>
            <person name="Neilson J.A."/>
            <person name="Onodera N.T."/>
            <person name="Poole A.M."/>
            <person name="Pritham E.J."/>
            <person name="Richards T.A."/>
            <person name="Rocap G."/>
            <person name="Roy S.W."/>
            <person name="Sarai C."/>
            <person name="Schaack S."/>
            <person name="Shirato S."/>
            <person name="Slamovits C.H."/>
            <person name="Spencer D.F."/>
            <person name="Suzuki S."/>
            <person name="Worden A.Z."/>
            <person name="Zauner S."/>
            <person name="Barry K."/>
            <person name="Bell C."/>
            <person name="Bharti A.K."/>
            <person name="Crow J.A."/>
            <person name="Grimwood J."/>
            <person name="Kramer R."/>
            <person name="Lindquist E."/>
            <person name="Lucas S."/>
            <person name="Salamov A."/>
            <person name="McFadden G.I."/>
            <person name="Lane C.E."/>
            <person name="Keeling P.J."/>
            <person name="Gray M.W."/>
            <person name="Grigoriev I.V."/>
            <person name="Archibald J.M."/>
        </authorList>
    </citation>
    <scope>NUCLEOTIDE SEQUENCE</scope>
    <source>
        <strain evidence="3">CCMP2712</strain>
    </source>
</reference>
<keyword evidence="3" id="KW-1185">Reference proteome</keyword>
<protein>
    <submittedName>
        <fullName evidence="1 2">Uncharacterized protein</fullName>
    </submittedName>
</protein>
<dbReference type="PaxDb" id="55529-EKX47080"/>
<evidence type="ECO:0000313" key="1">
    <source>
        <dbReference type="EMBL" id="EKX47080.1"/>
    </source>
</evidence>
<dbReference type="RefSeq" id="XP_005834060.1">
    <property type="nucleotide sequence ID" value="XM_005834003.1"/>
</dbReference>
<evidence type="ECO:0000313" key="2">
    <source>
        <dbReference type="EnsemblProtists" id="EKX47080"/>
    </source>
</evidence>
<dbReference type="GeneID" id="17303856"/>